<organism evidence="1 2">
    <name type="scientific">Penicillium citrinum</name>
    <dbReference type="NCBI Taxonomy" id="5077"/>
    <lineage>
        <taxon>Eukaryota</taxon>
        <taxon>Fungi</taxon>
        <taxon>Dikarya</taxon>
        <taxon>Ascomycota</taxon>
        <taxon>Pezizomycotina</taxon>
        <taxon>Eurotiomycetes</taxon>
        <taxon>Eurotiomycetidae</taxon>
        <taxon>Eurotiales</taxon>
        <taxon>Aspergillaceae</taxon>
        <taxon>Penicillium</taxon>
    </lineage>
</organism>
<comment type="caution">
    <text evidence="1">The sequence shown here is derived from an EMBL/GenBank/DDBJ whole genome shotgun (WGS) entry which is preliminary data.</text>
</comment>
<gene>
    <name evidence="1" type="ORF">N7469_005878</name>
</gene>
<dbReference type="AlphaFoldDB" id="A0A9W9NX79"/>
<evidence type="ECO:0000313" key="2">
    <source>
        <dbReference type="Proteomes" id="UP001147733"/>
    </source>
</evidence>
<dbReference type="RefSeq" id="XP_056500036.1">
    <property type="nucleotide sequence ID" value="XM_056644798.1"/>
</dbReference>
<keyword evidence="2" id="KW-1185">Reference proteome</keyword>
<reference evidence="1" key="1">
    <citation type="submission" date="2022-11" db="EMBL/GenBank/DDBJ databases">
        <authorList>
            <person name="Petersen C."/>
        </authorList>
    </citation>
    <scope>NUCLEOTIDE SEQUENCE</scope>
    <source>
        <strain evidence="1">IBT 23319</strain>
    </source>
</reference>
<accession>A0A9W9NX79</accession>
<reference evidence="1" key="2">
    <citation type="journal article" date="2023" name="IMA Fungus">
        <title>Comparative genomic study of the Penicillium genus elucidates a diverse pangenome and 15 lateral gene transfer events.</title>
        <authorList>
            <person name="Petersen C."/>
            <person name="Sorensen T."/>
            <person name="Nielsen M.R."/>
            <person name="Sondergaard T.E."/>
            <person name="Sorensen J.L."/>
            <person name="Fitzpatrick D.A."/>
            <person name="Frisvad J.C."/>
            <person name="Nielsen K.L."/>
        </authorList>
    </citation>
    <scope>NUCLEOTIDE SEQUENCE</scope>
    <source>
        <strain evidence="1">IBT 23319</strain>
    </source>
</reference>
<proteinExistence type="predicted"/>
<protein>
    <submittedName>
        <fullName evidence="1">Uncharacterized protein</fullName>
    </submittedName>
</protein>
<dbReference type="EMBL" id="JAPQKT010000005">
    <property type="protein sequence ID" value="KAJ5231290.1"/>
    <property type="molecule type" value="Genomic_DNA"/>
</dbReference>
<sequence length="77" mass="8411">MAQMGGSHTYCPLQVVAPRLGRLRAVQPGSSIVNMGEVLMAVNCEGVSKTNRRRDTAGSTLPVEAMHISEAWFFFDE</sequence>
<dbReference type="Proteomes" id="UP001147733">
    <property type="component" value="Unassembled WGS sequence"/>
</dbReference>
<dbReference type="GeneID" id="81383965"/>
<evidence type="ECO:0000313" key="1">
    <source>
        <dbReference type="EMBL" id="KAJ5231290.1"/>
    </source>
</evidence>
<name>A0A9W9NX79_PENCI</name>